<keyword evidence="4 9" id="KW-0808">Transferase</keyword>
<dbReference type="Pfam" id="PF00162">
    <property type="entry name" value="PGK"/>
    <property type="match status" value="1"/>
</dbReference>
<comment type="similarity">
    <text evidence="9">Belongs to the phosphoglycerate kinase family.</text>
</comment>
<keyword evidence="11" id="KW-1185">Reference proteome</keyword>
<dbReference type="GO" id="GO:0006096">
    <property type="term" value="P:glycolytic process"/>
    <property type="evidence" value="ECO:0007669"/>
    <property type="project" value="InterPro"/>
</dbReference>
<dbReference type="AlphaFoldDB" id="A0A133VIJ4"/>
<evidence type="ECO:0000256" key="1">
    <source>
        <dbReference type="ARBA" id="ARBA00000642"/>
    </source>
</evidence>
<dbReference type="Gene3D" id="3.40.50.1260">
    <property type="entry name" value="Phosphoglycerate kinase, N-terminal domain"/>
    <property type="match status" value="2"/>
</dbReference>
<evidence type="ECO:0000256" key="7">
    <source>
        <dbReference type="ARBA" id="ARBA00022840"/>
    </source>
</evidence>
<accession>A0A133VIJ4</accession>
<evidence type="ECO:0000256" key="4">
    <source>
        <dbReference type="ARBA" id="ARBA00022679"/>
    </source>
</evidence>
<dbReference type="InterPro" id="IPR036043">
    <property type="entry name" value="Phosphoglycerate_kinase_sf"/>
</dbReference>
<feature type="binding site" evidence="8">
    <location>
        <begin position="347"/>
        <end position="350"/>
    </location>
    <ligand>
        <name>ATP</name>
        <dbReference type="ChEBI" id="CHEBI:30616"/>
    </ligand>
</feature>
<dbReference type="PRINTS" id="PR00477">
    <property type="entry name" value="PHGLYCKINASE"/>
</dbReference>
<evidence type="ECO:0000256" key="3">
    <source>
        <dbReference type="ARBA" id="ARBA00016471"/>
    </source>
</evidence>
<evidence type="ECO:0000313" key="11">
    <source>
        <dbReference type="Proteomes" id="UP000070263"/>
    </source>
</evidence>
<dbReference type="InterPro" id="IPR001576">
    <property type="entry name" value="Phosphoglycerate_kinase"/>
</dbReference>
<keyword evidence="7 8" id="KW-0067">ATP-binding</keyword>
<comment type="caution">
    <text evidence="10">The sequence shown here is derived from an EMBL/GenBank/DDBJ whole genome shotgun (WGS) entry which is preliminary data.</text>
</comment>
<gene>
    <name evidence="10" type="ORF">AKJ51_03975</name>
</gene>
<dbReference type="GO" id="GO:0006094">
    <property type="term" value="P:gluconeogenesis"/>
    <property type="evidence" value="ECO:0007669"/>
    <property type="project" value="TreeGrafter"/>
</dbReference>
<dbReference type="PIRSF" id="PIRSF000724">
    <property type="entry name" value="Pgk"/>
    <property type="match status" value="1"/>
</dbReference>
<dbReference type="PANTHER" id="PTHR11406">
    <property type="entry name" value="PHOSPHOGLYCERATE KINASE"/>
    <property type="match status" value="1"/>
</dbReference>
<name>A0A133VIJ4_9EURY</name>
<dbReference type="PANTHER" id="PTHR11406:SF23">
    <property type="entry name" value="PHOSPHOGLYCERATE KINASE 1, CHLOROPLASTIC-RELATED"/>
    <property type="match status" value="1"/>
</dbReference>
<evidence type="ECO:0000256" key="9">
    <source>
        <dbReference type="RuleBase" id="RU000532"/>
    </source>
</evidence>
<dbReference type="GO" id="GO:0004618">
    <property type="term" value="F:phosphoglycerate kinase activity"/>
    <property type="evidence" value="ECO:0007669"/>
    <property type="project" value="UniProtKB-EC"/>
</dbReference>
<dbReference type="EC" id="2.7.2.3" evidence="2 9"/>
<dbReference type="GO" id="GO:0043531">
    <property type="term" value="F:ADP binding"/>
    <property type="evidence" value="ECO:0007669"/>
    <property type="project" value="TreeGrafter"/>
</dbReference>
<evidence type="ECO:0000256" key="6">
    <source>
        <dbReference type="ARBA" id="ARBA00022777"/>
    </source>
</evidence>
<dbReference type="GO" id="GO:0005524">
    <property type="term" value="F:ATP binding"/>
    <property type="evidence" value="ECO:0007669"/>
    <property type="project" value="UniProtKB-KW"/>
</dbReference>
<dbReference type="EMBL" id="LHYE01000051">
    <property type="protein sequence ID" value="KXB06256.1"/>
    <property type="molecule type" value="Genomic_DNA"/>
</dbReference>
<proteinExistence type="inferred from homology"/>
<reference evidence="10 11" key="1">
    <citation type="journal article" date="2016" name="Sci. Rep.">
        <title>Metabolic traits of an uncultured archaeal lineage -MSBL1- from brine pools of the Red Sea.</title>
        <authorList>
            <person name="Mwirichia R."/>
            <person name="Alam I."/>
            <person name="Rashid M."/>
            <person name="Vinu M."/>
            <person name="Ba-Alawi W."/>
            <person name="Anthony Kamau A."/>
            <person name="Kamanda Ngugi D."/>
            <person name="Goker M."/>
            <person name="Klenk H.P."/>
            <person name="Bajic V."/>
            <person name="Stingl U."/>
        </authorList>
    </citation>
    <scope>NUCLEOTIDE SEQUENCE [LARGE SCALE GENOMIC DNA]</scope>
    <source>
        <strain evidence="10">SCGC-AAA382A20</strain>
    </source>
</reference>
<keyword evidence="6 9" id="KW-0418">Kinase</keyword>
<evidence type="ECO:0000256" key="2">
    <source>
        <dbReference type="ARBA" id="ARBA00013061"/>
    </source>
</evidence>
<dbReference type="SUPFAM" id="SSF53748">
    <property type="entry name" value="Phosphoglycerate kinase"/>
    <property type="match status" value="1"/>
</dbReference>
<evidence type="ECO:0000256" key="8">
    <source>
        <dbReference type="PIRSR" id="PIRSR000724-2"/>
    </source>
</evidence>
<dbReference type="PATRIC" id="fig|1698280.3.peg.910"/>
<feature type="binding site" evidence="8">
    <location>
        <position position="321"/>
    </location>
    <ligand>
        <name>ATP</name>
        <dbReference type="ChEBI" id="CHEBI:30616"/>
    </ligand>
</feature>
<dbReference type="GO" id="GO:0005829">
    <property type="term" value="C:cytosol"/>
    <property type="evidence" value="ECO:0007669"/>
    <property type="project" value="TreeGrafter"/>
</dbReference>
<organism evidence="10 11">
    <name type="scientific">candidate division MSBL1 archaeon SCGC-AAA382A20</name>
    <dbReference type="NCBI Taxonomy" id="1698280"/>
    <lineage>
        <taxon>Archaea</taxon>
        <taxon>Methanobacteriati</taxon>
        <taxon>Methanobacteriota</taxon>
        <taxon>candidate division MSBL1</taxon>
    </lineage>
</organism>
<dbReference type="InterPro" id="IPR015824">
    <property type="entry name" value="Phosphoglycerate_kinase_N"/>
</dbReference>
<keyword evidence="5" id="KW-0547">Nucleotide-binding</keyword>
<evidence type="ECO:0000256" key="5">
    <source>
        <dbReference type="ARBA" id="ARBA00022741"/>
    </source>
</evidence>
<sequence>MKGISKVDVTGKRILVRVDLNSTVIDEEVQMTPKIKEHSKTLDELADRGAEVVAISHQGRPGGKDFLHLKQHAQLMEDFLNRNINFVKSVCDKKAIEEINNLNRGEILLLDNVRMHEDELKDVSPAEHGNSELVKKLSEVCDIYANDAFSVCHRNQASITGFPQVVDSYVGPLLEEELEALERLDHPREPVHFVLGGNKPEDAVNVIYKMLEKNEMDLALLGGAVGEVFLQVSGLNLGSKGYDLGGLKQRIQYLIENYRDNLVLPKDVAYEEDSERKEIPVEKLPASRKIYDIGMETVEDFKERLGEAETVVMNGPLGNIEYEVFRKPTEEILKAISDMDKFTLVGGGDTSKFIDDIGFDLEKDFSHVSLAGGAFISYLSGEKLPGIEALK</sequence>
<comment type="catalytic activity">
    <reaction evidence="1 9">
        <text>(2R)-3-phosphoglycerate + ATP = (2R)-3-phospho-glyceroyl phosphate + ADP</text>
        <dbReference type="Rhea" id="RHEA:14801"/>
        <dbReference type="ChEBI" id="CHEBI:30616"/>
        <dbReference type="ChEBI" id="CHEBI:57604"/>
        <dbReference type="ChEBI" id="CHEBI:58272"/>
        <dbReference type="ChEBI" id="CHEBI:456216"/>
        <dbReference type="EC" id="2.7.2.3"/>
    </reaction>
</comment>
<dbReference type="Proteomes" id="UP000070263">
    <property type="component" value="Unassembled WGS sequence"/>
</dbReference>
<evidence type="ECO:0000313" key="10">
    <source>
        <dbReference type="EMBL" id="KXB06256.1"/>
    </source>
</evidence>
<protein>
    <recommendedName>
        <fullName evidence="3 9">Phosphoglycerate kinase</fullName>
        <ecNumber evidence="2 9">2.7.2.3</ecNumber>
    </recommendedName>
</protein>